<gene>
    <name evidence="4" type="ORF">H8F01_16765</name>
</gene>
<dbReference type="Proteomes" id="UP000515873">
    <property type="component" value="Chromosome"/>
</dbReference>
<dbReference type="SUPFAM" id="SSF48208">
    <property type="entry name" value="Six-hairpin glycosidases"/>
    <property type="match status" value="1"/>
</dbReference>
<evidence type="ECO:0000313" key="4">
    <source>
        <dbReference type="EMBL" id="QNK00722.1"/>
    </source>
</evidence>
<dbReference type="InterPro" id="IPR008928">
    <property type="entry name" value="6-hairpin_glycosidase_sf"/>
</dbReference>
<dbReference type="Pfam" id="PF20736">
    <property type="entry name" value="Glyco_hydro127M"/>
    <property type="match status" value="1"/>
</dbReference>
<evidence type="ECO:0000259" key="2">
    <source>
        <dbReference type="Pfam" id="PF07944"/>
    </source>
</evidence>
<protein>
    <submittedName>
        <fullName evidence="4">Glycoside hydrolase family 127 protein</fullName>
    </submittedName>
</protein>
<keyword evidence="4" id="KW-0378">Hydrolase</keyword>
<evidence type="ECO:0000259" key="3">
    <source>
        <dbReference type="Pfam" id="PF20736"/>
    </source>
</evidence>
<proteinExistence type="predicted"/>
<sequence length="676" mass="74996">MPQLSPLSRRSFLKGLALAGVMSAMTYRPLRARPASATDTTAGRAQQAPLFPQAPLMPQPFAFLPTGSIKASGWLLRQLHIQADGLGGHLDEFWPIVGPDSGWSGGKGESWEDGPYFLDGLVPLAWQLDSPELKAKAMRFIDWTLDHPWENGMFGPRSNDDWWPRMVMLKVLTQYHELTGDARVIPLMTRYFHYQLQALPARPLRDWGRMRWQDELLSVLWLYQRTGDARLLELAQLLKQQGYDWQSMYAHFPFTQKTDADALRKQAGGSDAFMQDLGLQVHGVNVAQALKASPVWSVSSGNVADRDSVHHQLQMLDTYHGLPNGMFSADEHLAGRSPSQGTELCTVVETMFSLQVALAITGAPALGDRLERIAFNALPAALTDDMWAHQYNQQANQVECSLHREPWTTDGPESNLFGLEPNFRCCTANFHQGWPKFANSLWMATTDHGLAAMSYAPCAVTTVVRDVPVRLEQVSDYPFRQTVSITVHPQQAVAFPIRLRIPAWSQGTRIAVNGKPVDVADGFTTIERLWAPGDTIELSFHAEVTTERGYNGALSFTRGALVFALPIEENWVVWRKRGPTNDWQVYPGSRWNIGFRHDTPVSVSEQPVGARPFAGTSAAVKLAMQGRYVPAWKASEGSAEPVPAHAEAATDEAAQTMTLVPYAGAKLRITAFPSLT</sequence>
<dbReference type="Pfam" id="PF07944">
    <property type="entry name" value="Beta-AFase-like_GH127_cat"/>
    <property type="match status" value="1"/>
</dbReference>
<reference evidence="4 5" key="1">
    <citation type="submission" date="2020-08" db="EMBL/GenBank/DDBJ databases">
        <title>Dyella sp. G9 isolated from forest soil.</title>
        <authorList>
            <person name="Fu J."/>
            <person name="Qiu L."/>
        </authorList>
    </citation>
    <scope>NUCLEOTIDE SEQUENCE [LARGE SCALE GENOMIC DNA]</scope>
    <source>
        <strain evidence="4 5">G9</strain>
    </source>
</reference>
<dbReference type="EMBL" id="CP060412">
    <property type="protein sequence ID" value="QNK00722.1"/>
    <property type="molecule type" value="Genomic_DNA"/>
</dbReference>
<name>A0A7G8Q1R4_9GAMM</name>
<feature type="domain" description="Non-reducing end beta-L-arabinofuranosidase-like GH127 catalytic" evidence="2">
    <location>
        <begin position="144"/>
        <end position="438"/>
    </location>
</feature>
<evidence type="ECO:0000256" key="1">
    <source>
        <dbReference type="ARBA" id="ARBA00022729"/>
    </source>
</evidence>
<dbReference type="KEGG" id="dtl:H8F01_16765"/>
<organism evidence="4 5">
    <name type="scientific">Dyella telluris</name>
    <dbReference type="NCBI Taxonomy" id="2763498"/>
    <lineage>
        <taxon>Bacteria</taxon>
        <taxon>Pseudomonadati</taxon>
        <taxon>Pseudomonadota</taxon>
        <taxon>Gammaproteobacteria</taxon>
        <taxon>Lysobacterales</taxon>
        <taxon>Rhodanobacteraceae</taxon>
        <taxon>Dyella</taxon>
    </lineage>
</organism>
<dbReference type="InterPro" id="IPR012878">
    <property type="entry name" value="Beta-AFase-like_GH127_cat"/>
</dbReference>
<dbReference type="InterPro" id="IPR049046">
    <property type="entry name" value="Beta-AFase-like_GH127_middle"/>
</dbReference>
<dbReference type="PANTHER" id="PTHR31151">
    <property type="entry name" value="PROLINE-TRNA LIGASE (DUF1680)"/>
    <property type="match status" value="1"/>
</dbReference>
<dbReference type="InterPro" id="IPR019546">
    <property type="entry name" value="TAT_signal_bac_arc"/>
</dbReference>
<keyword evidence="1" id="KW-0732">Signal</keyword>
<feature type="domain" description="Non-reducing end beta-L-arabinofuranosidase-like GH127 middle" evidence="3">
    <location>
        <begin position="453"/>
        <end position="540"/>
    </location>
</feature>
<dbReference type="NCBIfam" id="TIGR01409">
    <property type="entry name" value="TAT_signal_seq"/>
    <property type="match status" value="1"/>
</dbReference>
<dbReference type="InterPro" id="IPR006311">
    <property type="entry name" value="TAT_signal"/>
</dbReference>
<keyword evidence="5" id="KW-1185">Reference proteome</keyword>
<dbReference type="GO" id="GO:0005975">
    <property type="term" value="P:carbohydrate metabolic process"/>
    <property type="evidence" value="ECO:0007669"/>
    <property type="project" value="InterPro"/>
</dbReference>
<dbReference type="GO" id="GO:0016787">
    <property type="term" value="F:hydrolase activity"/>
    <property type="evidence" value="ECO:0007669"/>
    <property type="project" value="UniProtKB-KW"/>
</dbReference>
<dbReference type="PROSITE" id="PS51318">
    <property type="entry name" value="TAT"/>
    <property type="match status" value="1"/>
</dbReference>
<evidence type="ECO:0000313" key="5">
    <source>
        <dbReference type="Proteomes" id="UP000515873"/>
    </source>
</evidence>
<dbReference type="PANTHER" id="PTHR31151:SF0">
    <property type="entry name" value="PROLINE-TRNA LIGASE (DUF1680)"/>
    <property type="match status" value="1"/>
</dbReference>
<dbReference type="AlphaFoldDB" id="A0A7G8Q1R4"/>
<accession>A0A7G8Q1R4</accession>
<dbReference type="RefSeq" id="WP_187056194.1">
    <property type="nucleotide sequence ID" value="NZ_CP060412.1"/>
</dbReference>